<reference evidence="7" key="2">
    <citation type="submission" date="2025-09" db="UniProtKB">
        <authorList>
            <consortium name="Ensembl"/>
        </authorList>
    </citation>
    <scope>IDENTIFICATION</scope>
</reference>
<keyword evidence="3" id="KW-0256">Endoplasmic reticulum</keyword>
<feature type="transmembrane region" description="Helical" evidence="6">
    <location>
        <begin position="6"/>
        <end position="26"/>
    </location>
</feature>
<organism evidence="7 8">
    <name type="scientific">Salmo trutta</name>
    <name type="common">Brown trout</name>
    <dbReference type="NCBI Taxonomy" id="8032"/>
    <lineage>
        <taxon>Eukaryota</taxon>
        <taxon>Metazoa</taxon>
        <taxon>Chordata</taxon>
        <taxon>Craniata</taxon>
        <taxon>Vertebrata</taxon>
        <taxon>Euteleostomi</taxon>
        <taxon>Actinopterygii</taxon>
        <taxon>Neopterygii</taxon>
        <taxon>Teleostei</taxon>
        <taxon>Protacanthopterygii</taxon>
        <taxon>Salmoniformes</taxon>
        <taxon>Salmonidae</taxon>
        <taxon>Salmoninae</taxon>
        <taxon>Salmo</taxon>
    </lineage>
</organism>
<reference evidence="7" key="1">
    <citation type="submission" date="2025-08" db="UniProtKB">
        <authorList>
            <consortium name="Ensembl"/>
        </authorList>
    </citation>
    <scope>IDENTIFICATION</scope>
</reference>
<feature type="transmembrane region" description="Helical" evidence="6">
    <location>
        <begin position="143"/>
        <end position="171"/>
    </location>
</feature>
<keyword evidence="8" id="KW-1185">Reference proteome</keyword>
<evidence type="ECO:0000256" key="6">
    <source>
        <dbReference type="SAM" id="Phobius"/>
    </source>
</evidence>
<evidence type="ECO:0000256" key="3">
    <source>
        <dbReference type="ARBA" id="ARBA00022824"/>
    </source>
</evidence>
<evidence type="ECO:0000256" key="5">
    <source>
        <dbReference type="ARBA" id="ARBA00023136"/>
    </source>
</evidence>
<dbReference type="GO" id="GO:0019915">
    <property type="term" value="P:lipid storage"/>
    <property type="evidence" value="ECO:0007669"/>
    <property type="project" value="InterPro"/>
</dbReference>
<dbReference type="OMA" id="VGVQPYY"/>
<dbReference type="GeneTree" id="ENSGT00990000210528"/>
<evidence type="ECO:0000256" key="2">
    <source>
        <dbReference type="ARBA" id="ARBA00022692"/>
    </source>
</evidence>
<keyword evidence="5 6" id="KW-0472">Membrane</keyword>
<evidence type="ECO:0000256" key="1">
    <source>
        <dbReference type="ARBA" id="ARBA00004477"/>
    </source>
</evidence>
<proteinExistence type="predicted"/>
<dbReference type="Proteomes" id="UP000472277">
    <property type="component" value="Chromosome 21"/>
</dbReference>
<dbReference type="GO" id="GO:0034389">
    <property type="term" value="P:lipid droplet organization"/>
    <property type="evidence" value="ECO:0007669"/>
    <property type="project" value="TreeGrafter"/>
</dbReference>
<evidence type="ECO:0000313" key="8">
    <source>
        <dbReference type="Proteomes" id="UP000472277"/>
    </source>
</evidence>
<keyword evidence="2 6" id="KW-0812">Transmembrane</keyword>
<dbReference type="GO" id="GO:0005789">
    <property type="term" value="C:endoplasmic reticulum membrane"/>
    <property type="evidence" value="ECO:0007669"/>
    <property type="project" value="UniProtKB-SubCell"/>
</dbReference>
<dbReference type="InterPro" id="IPR019388">
    <property type="entry name" value="FIT"/>
</dbReference>
<dbReference type="GO" id="GO:0008654">
    <property type="term" value="P:phospholipid biosynthetic process"/>
    <property type="evidence" value="ECO:0007669"/>
    <property type="project" value="TreeGrafter"/>
</dbReference>
<comment type="subcellular location">
    <subcellularLocation>
        <location evidence="1">Endoplasmic reticulum membrane</location>
        <topology evidence="1">Multi-pass membrane protein</topology>
    </subcellularLocation>
</comment>
<protein>
    <submittedName>
        <fullName evidence="7">Uncharacterized protein</fullName>
    </submittedName>
</protein>
<dbReference type="PANTHER" id="PTHR23129">
    <property type="entry name" value="ACYL-COENZYME A DIPHOSPHATASE FITM2"/>
    <property type="match status" value="1"/>
</dbReference>
<dbReference type="InParanoid" id="A0A674DRE9"/>
<dbReference type="GO" id="GO:0010945">
    <property type="term" value="F:coenzyme A diphosphatase activity"/>
    <property type="evidence" value="ECO:0007669"/>
    <property type="project" value="InterPro"/>
</dbReference>
<name>A0A674DRE9_SALTR</name>
<evidence type="ECO:0000313" key="7">
    <source>
        <dbReference type="Ensembl" id="ENSSTUP00000098246.1"/>
    </source>
</evidence>
<sequence length="192" mass="22026">MGSSNFRLHFHLLLSCLIGPALRMWFSKHSIFAKRTNFLHRAFLRSGWGWTCIFVGLLTFSVHRSLSLALWVGFRKLLDVLENSTGSCYEPFSAVGVQPYYYGKGRANDIFLLRFRCLLLAKEEAIFRPYLTLGGPSGTPLQLLFLFCVILLGLWVFLLLCVPQILGGFMIKERLHKIGWLSFRPEHRALIT</sequence>
<keyword evidence="4 6" id="KW-1133">Transmembrane helix</keyword>
<dbReference type="Ensembl" id="ENSSTUT00000105479.1">
    <property type="protein sequence ID" value="ENSSTUP00000098246.1"/>
    <property type="gene ID" value="ENSSTUG00000044127.1"/>
</dbReference>
<dbReference type="AlphaFoldDB" id="A0A674DRE9"/>
<accession>A0A674DRE9</accession>
<feature type="transmembrane region" description="Helical" evidence="6">
    <location>
        <begin position="47"/>
        <end position="74"/>
    </location>
</feature>
<dbReference type="PANTHER" id="PTHR23129:SF3">
    <property type="entry name" value="FAT STORAGE-INDUCING TRANSMEMBRANE PROTEIN 1"/>
    <property type="match status" value="1"/>
</dbReference>
<evidence type="ECO:0000256" key="4">
    <source>
        <dbReference type="ARBA" id="ARBA00022989"/>
    </source>
</evidence>